<evidence type="ECO:0000313" key="3">
    <source>
        <dbReference type="EMBL" id="GAD81757.1"/>
    </source>
</evidence>
<gene>
    <name evidence="3" type="ORF">NCAST_05_01920</name>
</gene>
<dbReference type="Proteomes" id="UP000017048">
    <property type="component" value="Unassembled WGS sequence"/>
</dbReference>
<sequence length="148" mass="16233">MSNPDQVRLRLSARLRGLRGRVMVAFITSASLVTLVLVVSVYTISADYMQSQRERTVDRAVGVHAELLRWRLDDPNVTGEQALAGLNLSTGAIAMLRWDSRWSIVDADGGSPGNTAGVRRGPEHQRYGPCRSRPPALPSGISGRQRPR</sequence>
<organism evidence="3 4">
    <name type="scientific">Nocardia asteroides NBRC 15531</name>
    <dbReference type="NCBI Taxonomy" id="1110697"/>
    <lineage>
        <taxon>Bacteria</taxon>
        <taxon>Bacillati</taxon>
        <taxon>Actinomycetota</taxon>
        <taxon>Actinomycetes</taxon>
        <taxon>Mycobacteriales</taxon>
        <taxon>Nocardiaceae</taxon>
        <taxon>Nocardia</taxon>
    </lineage>
</organism>
<feature type="region of interest" description="Disordered" evidence="1">
    <location>
        <begin position="108"/>
        <end position="148"/>
    </location>
</feature>
<evidence type="ECO:0000256" key="2">
    <source>
        <dbReference type="SAM" id="Phobius"/>
    </source>
</evidence>
<comment type="caution">
    <text evidence="3">The sequence shown here is derived from an EMBL/GenBank/DDBJ whole genome shotgun (WGS) entry which is preliminary data.</text>
</comment>
<protein>
    <submittedName>
        <fullName evidence="3">Uncharacterized protein</fullName>
    </submittedName>
</protein>
<keyword evidence="2" id="KW-0812">Transmembrane</keyword>
<keyword evidence="2" id="KW-1133">Transmembrane helix</keyword>
<reference evidence="3 4" key="1">
    <citation type="journal article" date="2014" name="BMC Genomics">
        <title>Genome based analysis of type-I polyketide synthase and nonribosomal peptide synthetase gene clusters in seven strains of five representative Nocardia species.</title>
        <authorList>
            <person name="Komaki H."/>
            <person name="Ichikawa N."/>
            <person name="Hosoyama A."/>
            <person name="Takahashi-Nakaguchi A."/>
            <person name="Matsuzawa T."/>
            <person name="Suzuki K."/>
            <person name="Fujita N."/>
            <person name="Gonoi T."/>
        </authorList>
    </citation>
    <scope>NUCLEOTIDE SEQUENCE [LARGE SCALE GENOMIC DNA]</scope>
    <source>
        <strain evidence="3 4">NBRC 15531</strain>
    </source>
</reference>
<name>U5E318_NOCAS</name>
<evidence type="ECO:0000313" key="4">
    <source>
        <dbReference type="Proteomes" id="UP000017048"/>
    </source>
</evidence>
<proteinExistence type="predicted"/>
<dbReference type="STRING" id="1824.SAMN05444423_107100"/>
<evidence type="ECO:0000256" key="1">
    <source>
        <dbReference type="SAM" id="MobiDB-lite"/>
    </source>
</evidence>
<dbReference type="AlphaFoldDB" id="U5E318"/>
<dbReference type="EMBL" id="BAFO02000005">
    <property type="protein sequence ID" value="GAD81757.1"/>
    <property type="molecule type" value="Genomic_DNA"/>
</dbReference>
<keyword evidence="2" id="KW-0472">Membrane</keyword>
<keyword evidence="4" id="KW-1185">Reference proteome</keyword>
<feature type="transmembrane region" description="Helical" evidence="2">
    <location>
        <begin position="21"/>
        <end position="44"/>
    </location>
</feature>
<dbReference type="RefSeq" id="WP_022565520.1">
    <property type="nucleotide sequence ID" value="NZ_BAFO02000005.1"/>
</dbReference>
<accession>U5E318</accession>
<dbReference type="GeneID" id="91519944"/>